<feature type="chain" id="PRO_5002874009" evidence="1">
    <location>
        <begin position="25"/>
        <end position="77"/>
    </location>
</feature>
<feature type="signal peptide" evidence="1">
    <location>
        <begin position="1"/>
        <end position="24"/>
    </location>
</feature>
<accession>B8HYD3</accession>
<dbReference type="AlphaFoldDB" id="B8HYD3"/>
<proteinExistence type="predicted"/>
<dbReference type="STRING" id="395961.Cyan7425_2581"/>
<dbReference type="HOGENOM" id="CLU_2632226_0_0_3"/>
<reference evidence="2" key="1">
    <citation type="submission" date="2009-01" db="EMBL/GenBank/DDBJ databases">
        <title>Complete sequence of chromosome Cyanothece sp. PCC 7425.</title>
        <authorList>
            <consortium name="US DOE Joint Genome Institute"/>
            <person name="Lucas S."/>
            <person name="Copeland A."/>
            <person name="Lapidus A."/>
            <person name="Glavina del Rio T."/>
            <person name="Dalin E."/>
            <person name="Tice H."/>
            <person name="Bruce D."/>
            <person name="Goodwin L."/>
            <person name="Pitluck S."/>
            <person name="Sims D."/>
            <person name="Meineke L."/>
            <person name="Brettin T."/>
            <person name="Detter J.C."/>
            <person name="Han C."/>
            <person name="Larimer F."/>
            <person name="Land M."/>
            <person name="Hauser L."/>
            <person name="Kyrpides N."/>
            <person name="Ovchinnikova G."/>
            <person name="Liberton M."/>
            <person name="Stoeckel J."/>
            <person name="Banerjee A."/>
            <person name="Singh A."/>
            <person name="Page L."/>
            <person name="Sato H."/>
            <person name="Zhao L."/>
            <person name="Sherman L."/>
            <person name="Pakrasi H."/>
            <person name="Richardson P."/>
        </authorList>
    </citation>
    <scope>NUCLEOTIDE SEQUENCE</scope>
    <source>
        <strain evidence="2">PCC 7425</strain>
    </source>
</reference>
<evidence type="ECO:0000313" key="2">
    <source>
        <dbReference type="EMBL" id="ACL44936.1"/>
    </source>
</evidence>
<protein>
    <submittedName>
        <fullName evidence="2">Uncharacterized protein</fullName>
    </submittedName>
</protein>
<evidence type="ECO:0000256" key="1">
    <source>
        <dbReference type="SAM" id="SignalP"/>
    </source>
</evidence>
<dbReference type="KEGG" id="cyn:Cyan7425_2581"/>
<gene>
    <name evidence="2" type="ordered locus">Cyan7425_2581</name>
</gene>
<organism evidence="2">
    <name type="scientific">Cyanothece sp. (strain PCC 7425 / ATCC 29141)</name>
    <dbReference type="NCBI Taxonomy" id="395961"/>
    <lineage>
        <taxon>Bacteria</taxon>
        <taxon>Bacillati</taxon>
        <taxon>Cyanobacteriota</taxon>
        <taxon>Cyanophyceae</taxon>
        <taxon>Gomontiellales</taxon>
        <taxon>Cyanothecaceae</taxon>
        <taxon>Cyanothece</taxon>
    </lineage>
</organism>
<sequence length="77" mass="8375">MKGLSLSGLMVLGLSLALPLSIQAAEVALKPVYSSKPMSGWTCYRPDGAKLYRCYSRDSLRKDGVSISVPQIGRISW</sequence>
<dbReference type="EMBL" id="CP001344">
    <property type="protein sequence ID" value="ACL44936.1"/>
    <property type="molecule type" value="Genomic_DNA"/>
</dbReference>
<keyword evidence="1" id="KW-0732">Signal</keyword>
<name>B8HYD3_CYAP4</name>